<keyword evidence="4" id="KW-0472">Membrane</keyword>
<evidence type="ECO:0000256" key="1">
    <source>
        <dbReference type="ARBA" id="ARBA00004141"/>
    </source>
</evidence>
<proteinExistence type="predicted"/>
<dbReference type="InterPro" id="IPR029095">
    <property type="entry name" value="NarX-like_N"/>
</dbReference>
<gene>
    <name evidence="6" type="ORF">EIN43_02620</name>
</gene>
<protein>
    <recommendedName>
        <fullName evidence="5">NarX-like N-terminal domain-containing protein</fullName>
    </recommendedName>
</protein>
<accession>A0A4Y5ZQJ0</accession>
<dbReference type="Proteomes" id="UP000318237">
    <property type="component" value="Chromosome"/>
</dbReference>
<evidence type="ECO:0000259" key="5">
    <source>
        <dbReference type="Pfam" id="PF13675"/>
    </source>
</evidence>
<dbReference type="InterPro" id="IPR042295">
    <property type="entry name" value="NarX-like_N_sf"/>
</dbReference>
<keyword evidence="3" id="KW-1133">Transmembrane helix</keyword>
<feature type="domain" description="NarX-like N-terminal" evidence="5">
    <location>
        <begin position="9"/>
        <end position="84"/>
    </location>
</feature>
<sequence>MTGMAISGWLVQGVQGNAHAINEAGSLRMQSYRLLASVPLTQADQPLIDEMERTAFSPELERAAIRDGQQSQLKALQGYWHTQLEPGLKRAEDRETVARMSPGLCHASIILSPHSIAPQSYALTVW</sequence>
<dbReference type="CDD" id="cd22900">
    <property type="entry name" value="NarX_sensor"/>
    <property type="match status" value="1"/>
</dbReference>
<keyword evidence="2" id="KW-0812">Transmembrane</keyword>
<evidence type="ECO:0000313" key="7">
    <source>
        <dbReference type="Proteomes" id="UP000318237"/>
    </source>
</evidence>
<dbReference type="GO" id="GO:0016020">
    <property type="term" value="C:membrane"/>
    <property type="evidence" value="ECO:0007669"/>
    <property type="project" value="UniProtKB-SubCell"/>
</dbReference>
<organism evidence="6 7">
    <name type="scientific">Enterobacter hormaechei</name>
    <dbReference type="NCBI Taxonomy" id="158836"/>
    <lineage>
        <taxon>Bacteria</taxon>
        <taxon>Pseudomonadati</taxon>
        <taxon>Pseudomonadota</taxon>
        <taxon>Gammaproteobacteria</taxon>
        <taxon>Enterobacterales</taxon>
        <taxon>Enterobacteriaceae</taxon>
        <taxon>Enterobacter</taxon>
        <taxon>Enterobacter cloacae complex</taxon>
    </lineage>
</organism>
<dbReference type="Gene3D" id="1.20.120.960">
    <property type="entry name" value="Histidine kinase NarX, sensor domain"/>
    <property type="match status" value="1"/>
</dbReference>
<dbReference type="Pfam" id="PF13675">
    <property type="entry name" value="PilJ"/>
    <property type="match status" value="1"/>
</dbReference>
<evidence type="ECO:0000313" key="6">
    <source>
        <dbReference type="EMBL" id="QDE47166.1"/>
    </source>
</evidence>
<dbReference type="AlphaFoldDB" id="A0A4Y5ZQJ0"/>
<evidence type="ECO:0000256" key="4">
    <source>
        <dbReference type="ARBA" id="ARBA00023136"/>
    </source>
</evidence>
<reference evidence="6 7" key="1">
    <citation type="submission" date="2019-06" db="EMBL/GenBank/DDBJ databases">
        <title>Whole genome sequencing of XDR Enterobacter.</title>
        <authorList>
            <person name="Gnana Soundari P."/>
            <person name="Vijayakumar R."/>
            <person name="Krishnan P."/>
        </authorList>
    </citation>
    <scope>NUCLEOTIDE SEQUENCE [LARGE SCALE GENOMIC DNA]</scope>
    <source>
        <strain evidence="6 7">C126</strain>
    </source>
</reference>
<comment type="subcellular location">
    <subcellularLocation>
        <location evidence="1">Membrane</location>
        <topology evidence="1">Multi-pass membrane protein</topology>
    </subcellularLocation>
</comment>
<evidence type="ECO:0000256" key="2">
    <source>
        <dbReference type="ARBA" id="ARBA00022692"/>
    </source>
</evidence>
<name>A0A4Y5ZQJ0_9ENTR</name>
<dbReference type="EMBL" id="CP041054">
    <property type="protein sequence ID" value="QDE47166.1"/>
    <property type="molecule type" value="Genomic_DNA"/>
</dbReference>
<evidence type="ECO:0000256" key="3">
    <source>
        <dbReference type="ARBA" id="ARBA00022989"/>
    </source>
</evidence>